<dbReference type="Pfam" id="PF18929">
    <property type="entry name" value="DUF5678"/>
    <property type="match status" value="1"/>
</dbReference>
<organism evidence="2 3">
    <name type="scientific">Candidatus Curtissbacteria bacterium RIFCSPHIGHO2_01_FULL_41_11</name>
    <dbReference type="NCBI Taxonomy" id="1797711"/>
    <lineage>
        <taxon>Bacteria</taxon>
        <taxon>Candidatus Curtissiibacteriota</taxon>
    </lineage>
</organism>
<gene>
    <name evidence="2" type="ORF">A2870_02850</name>
</gene>
<reference evidence="2 3" key="1">
    <citation type="journal article" date="2016" name="Nat. Commun.">
        <title>Thousands of microbial genomes shed light on interconnected biogeochemical processes in an aquifer system.</title>
        <authorList>
            <person name="Anantharaman K."/>
            <person name="Brown C.T."/>
            <person name="Hug L.A."/>
            <person name="Sharon I."/>
            <person name="Castelle C.J."/>
            <person name="Probst A.J."/>
            <person name="Thomas B.C."/>
            <person name="Singh A."/>
            <person name="Wilkins M.J."/>
            <person name="Karaoz U."/>
            <person name="Brodie E.L."/>
            <person name="Williams K.H."/>
            <person name="Hubbard S.S."/>
            <person name="Banfield J.F."/>
        </authorList>
    </citation>
    <scope>NUCLEOTIDE SEQUENCE [LARGE SCALE GENOMIC DNA]</scope>
</reference>
<name>A0A1F5G5E6_9BACT</name>
<evidence type="ECO:0000313" key="2">
    <source>
        <dbReference type="EMBL" id="OGD87069.1"/>
    </source>
</evidence>
<feature type="domain" description="DUF5678" evidence="1">
    <location>
        <begin position="5"/>
        <end position="45"/>
    </location>
</feature>
<dbReference type="Proteomes" id="UP000179102">
    <property type="component" value="Unassembled WGS sequence"/>
</dbReference>
<sequence length="64" mass="7504">MNVNLLTKYSNKWIALTADRKKVITSAKNIKDLDKKLKMLNKYPDAIYHHVLPINGHFVPRWQA</sequence>
<evidence type="ECO:0000259" key="1">
    <source>
        <dbReference type="Pfam" id="PF18929"/>
    </source>
</evidence>
<evidence type="ECO:0000313" key="3">
    <source>
        <dbReference type="Proteomes" id="UP000179102"/>
    </source>
</evidence>
<dbReference type="EMBL" id="MFAZ01000021">
    <property type="protein sequence ID" value="OGD87069.1"/>
    <property type="molecule type" value="Genomic_DNA"/>
</dbReference>
<accession>A0A1F5G5E6</accession>
<proteinExistence type="predicted"/>
<comment type="caution">
    <text evidence="2">The sequence shown here is derived from an EMBL/GenBank/DDBJ whole genome shotgun (WGS) entry which is preliminary data.</text>
</comment>
<dbReference type="AlphaFoldDB" id="A0A1F5G5E6"/>
<protein>
    <recommendedName>
        <fullName evidence="1">DUF5678 domain-containing protein</fullName>
    </recommendedName>
</protein>
<dbReference type="InterPro" id="IPR043734">
    <property type="entry name" value="DUF5678"/>
</dbReference>